<accession>A0AAD8MKN4</accession>
<dbReference type="NCBIfam" id="TIGR01640">
    <property type="entry name" value="F_box_assoc_1"/>
    <property type="match status" value="1"/>
</dbReference>
<evidence type="ECO:0000313" key="2">
    <source>
        <dbReference type="EMBL" id="KAK1376831.1"/>
    </source>
</evidence>
<dbReference type="InterPro" id="IPR036047">
    <property type="entry name" value="F-box-like_dom_sf"/>
</dbReference>
<dbReference type="InterPro" id="IPR011043">
    <property type="entry name" value="Gal_Oxase/kelch_b-propeller"/>
</dbReference>
<dbReference type="Pfam" id="PF08268">
    <property type="entry name" value="FBA_3"/>
    <property type="match status" value="1"/>
</dbReference>
<dbReference type="PANTHER" id="PTHR31672:SF10">
    <property type="entry name" value="F-BOX DOMAIN-CONTAINING PROTEIN"/>
    <property type="match status" value="1"/>
</dbReference>
<dbReference type="CDD" id="cd22157">
    <property type="entry name" value="F-box_AtFBW1-like"/>
    <property type="match status" value="1"/>
</dbReference>
<evidence type="ECO:0000259" key="1">
    <source>
        <dbReference type="SMART" id="SM00256"/>
    </source>
</evidence>
<keyword evidence="3" id="KW-1185">Reference proteome</keyword>
<name>A0AAD8MKN4_9APIA</name>
<dbReference type="Pfam" id="PF00646">
    <property type="entry name" value="F-box"/>
    <property type="match status" value="1"/>
</dbReference>
<dbReference type="SUPFAM" id="SSF50965">
    <property type="entry name" value="Galactose oxidase, central domain"/>
    <property type="match status" value="1"/>
</dbReference>
<dbReference type="Gene3D" id="1.20.1280.50">
    <property type="match status" value="1"/>
</dbReference>
<dbReference type="SUPFAM" id="SSF81383">
    <property type="entry name" value="F-box domain"/>
    <property type="match status" value="1"/>
</dbReference>
<gene>
    <name evidence="2" type="ORF">POM88_033024</name>
</gene>
<reference evidence="2" key="1">
    <citation type="submission" date="2023-02" db="EMBL/GenBank/DDBJ databases">
        <title>Genome of toxic invasive species Heracleum sosnowskyi carries increased number of genes despite the absence of recent whole-genome duplications.</title>
        <authorList>
            <person name="Schelkunov M."/>
            <person name="Shtratnikova V."/>
            <person name="Makarenko M."/>
            <person name="Klepikova A."/>
            <person name="Omelchenko D."/>
            <person name="Novikova G."/>
            <person name="Obukhova E."/>
            <person name="Bogdanov V."/>
            <person name="Penin A."/>
            <person name="Logacheva M."/>
        </authorList>
    </citation>
    <scope>NUCLEOTIDE SEQUENCE</scope>
    <source>
        <strain evidence="2">Hsosn_3</strain>
        <tissue evidence="2">Leaf</tissue>
    </source>
</reference>
<dbReference type="InterPro" id="IPR050796">
    <property type="entry name" value="SCF_F-box_component"/>
</dbReference>
<dbReference type="SMART" id="SM00256">
    <property type="entry name" value="FBOX"/>
    <property type="match status" value="1"/>
</dbReference>
<dbReference type="InterPro" id="IPR017451">
    <property type="entry name" value="F-box-assoc_interact_dom"/>
</dbReference>
<dbReference type="Proteomes" id="UP001237642">
    <property type="component" value="Unassembled WGS sequence"/>
</dbReference>
<dbReference type="AlphaFoldDB" id="A0AAD8MKN4"/>
<dbReference type="InterPro" id="IPR013187">
    <property type="entry name" value="F-box-assoc_dom_typ3"/>
</dbReference>
<dbReference type="PANTHER" id="PTHR31672">
    <property type="entry name" value="BNACNNG10540D PROTEIN"/>
    <property type="match status" value="1"/>
</dbReference>
<proteinExistence type="predicted"/>
<sequence length="423" mass="48898">MSDFLTKDILAEILKRLSVKSLLQVRCTKKSWYHLIQSPDFISLHSDYQRNAENKYLLFQGRYRSCFSLRFDDKQCNAYPTLLSLPIPKNVEKGTRISVNIHGTIRGLICFSLSAYSPSVQQTYIWNPVIRIAKPLPDSPTPSHGSCPMLFGLAFGYFPDINDYKVIKIESIYAESSRFYTVYVYSISTNSWITVPVTNIAQFYSYDQLYNSVAVNGAAYWIGIKRPVFMQVVVCFDMENETVGEILIPPQYAFDGSQSHHSSFNLVQHFGEVLLSVVYVDTNTDTFVHDVLVLEKDGEMNQVWMKKITIDLNKVGQNWWPVGFRNSGEIVLINYDYDDERRFLSYNHDKEEATEIIDEPDNPGHVWYYADFEDPDYPRYDYGYCGPFAYHASDMQPMFVDPFEENLVLLGDTTLKDQLNSRK</sequence>
<dbReference type="EMBL" id="JAUIZM010000007">
    <property type="protein sequence ID" value="KAK1376831.1"/>
    <property type="molecule type" value="Genomic_DNA"/>
</dbReference>
<feature type="domain" description="F-box" evidence="1">
    <location>
        <begin position="5"/>
        <end position="45"/>
    </location>
</feature>
<organism evidence="2 3">
    <name type="scientific">Heracleum sosnowskyi</name>
    <dbReference type="NCBI Taxonomy" id="360622"/>
    <lineage>
        <taxon>Eukaryota</taxon>
        <taxon>Viridiplantae</taxon>
        <taxon>Streptophyta</taxon>
        <taxon>Embryophyta</taxon>
        <taxon>Tracheophyta</taxon>
        <taxon>Spermatophyta</taxon>
        <taxon>Magnoliopsida</taxon>
        <taxon>eudicotyledons</taxon>
        <taxon>Gunneridae</taxon>
        <taxon>Pentapetalae</taxon>
        <taxon>asterids</taxon>
        <taxon>campanulids</taxon>
        <taxon>Apiales</taxon>
        <taxon>Apiaceae</taxon>
        <taxon>Apioideae</taxon>
        <taxon>apioid superclade</taxon>
        <taxon>Tordylieae</taxon>
        <taxon>Tordyliinae</taxon>
        <taxon>Heracleum</taxon>
    </lineage>
</organism>
<evidence type="ECO:0000313" key="3">
    <source>
        <dbReference type="Proteomes" id="UP001237642"/>
    </source>
</evidence>
<dbReference type="InterPro" id="IPR001810">
    <property type="entry name" value="F-box_dom"/>
</dbReference>
<protein>
    <submittedName>
        <fullName evidence="2">F-box domain-containing protein</fullName>
    </submittedName>
</protein>
<reference evidence="2" key="2">
    <citation type="submission" date="2023-05" db="EMBL/GenBank/DDBJ databases">
        <authorList>
            <person name="Schelkunov M.I."/>
        </authorList>
    </citation>
    <scope>NUCLEOTIDE SEQUENCE</scope>
    <source>
        <strain evidence="2">Hsosn_3</strain>
        <tissue evidence="2">Leaf</tissue>
    </source>
</reference>
<comment type="caution">
    <text evidence="2">The sequence shown here is derived from an EMBL/GenBank/DDBJ whole genome shotgun (WGS) entry which is preliminary data.</text>
</comment>